<feature type="transmembrane region" description="Helical" evidence="11">
    <location>
        <begin position="54"/>
        <end position="74"/>
    </location>
</feature>
<dbReference type="GO" id="GO:0005886">
    <property type="term" value="C:plasma membrane"/>
    <property type="evidence" value="ECO:0007669"/>
    <property type="project" value="UniProtKB-SubCell"/>
</dbReference>
<keyword evidence="8 11" id="KW-0812">Transmembrane</keyword>
<evidence type="ECO:0000256" key="5">
    <source>
        <dbReference type="ARBA" id="ARBA00022475"/>
    </source>
</evidence>
<accession>A0A1Y3V9J3</accession>
<evidence type="ECO:0000256" key="10">
    <source>
        <dbReference type="ARBA" id="ARBA00023136"/>
    </source>
</evidence>
<feature type="transmembrane region" description="Helical" evidence="11">
    <location>
        <begin position="271"/>
        <end position="291"/>
    </location>
</feature>
<keyword evidence="6" id="KW-0997">Cell inner membrane</keyword>
<dbReference type="Proteomes" id="UP000196329">
    <property type="component" value="Unassembled WGS sequence"/>
</dbReference>
<evidence type="ECO:0000256" key="4">
    <source>
        <dbReference type="ARBA" id="ARBA00022448"/>
    </source>
</evidence>
<evidence type="ECO:0000256" key="6">
    <source>
        <dbReference type="ARBA" id="ARBA00022519"/>
    </source>
</evidence>
<feature type="transmembrane region" description="Helical" evidence="11">
    <location>
        <begin position="359"/>
        <end position="377"/>
    </location>
</feature>
<dbReference type="GO" id="GO:0005354">
    <property type="term" value="F:galactose transmembrane transporter activity"/>
    <property type="evidence" value="ECO:0007669"/>
    <property type="project" value="InterPro"/>
</dbReference>
<protein>
    <recommendedName>
        <fullName evidence="14">Sugar MFS transporter</fullName>
    </recommendedName>
</protein>
<evidence type="ECO:0000256" key="11">
    <source>
        <dbReference type="SAM" id="Phobius"/>
    </source>
</evidence>
<evidence type="ECO:0000313" key="13">
    <source>
        <dbReference type="Proteomes" id="UP000196329"/>
    </source>
</evidence>
<sequence>MIVMNANNNKKSYLFPMIVMSVLFFMVGFITTMNNSLIDFLSSSKWMLSFSEKQLVNTSFFGAYLFSIPLSYLLNKLGYKASAVLSLLVVGIGFILTYPAVMMGYSAFLCSMFIVALGIALLQIVLNPYVLALGPKNEAASRLNLVGFFNSVATVAAPIFVALLISSETVGKNVAVEDRPDATNVQIPFLIIAGIAMILCLLLYFLHLPEIRETSAEKERSTVSPYRYPHLMFGAVAIFVYMGVEIGIPSFLPDRMRALGIDSVSFLGTEWKGAGVLSIYWGGLMVGRLFGSILLRKIKVRTAMVYCCTVAMTLLAVSLLIGGELSVILMLLCGFFNSIMWGSIFNLASEDLGEHTKRASGIICSFAIGGALLPPLMGTLQQSFGENALTTGTSVALCCLFVYYLYIILFSIRLSVIRPGKSLDNIGS</sequence>
<name>A0A1Y3V9J3_BACUN</name>
<dbReference type="InterPro" id="IPR005964">
    <property type="entry name" value="Glc/Gal_transptr_bac"/>
</dbReference>
<keyword evidence="9 11" id="KW-1133">Transmembrane helix</keyword>
<feature type="transmembrane region" description="Helical" evidence="11">
    <location>
        <begin position="106"/>
        <end position="131"/>
    </location>
</feature>
<dbReference type="GO" id="GO:1904659">
    <property type="term" value="P:D-glucose transmembrane transport"/>
    <property type="evidence" value="ECO:0007669"/>
    <property type="project" value="InterPro"/>
</dbReference>
<feature type="transmembrane region" description="Helical" evidence="11">
    <location>
        <begin position="389"/>
        <end position="412"/>
    </location>
</feature>
<comment type="function">
    <text evidence="1">Intake of glucose and galactose.</text>
</comment>
<evidence type="ECO:0000256" key="1">
    <source>
        <dbReference type="ARBA" id="ARBA00003321"/>
    </source>
</evidence>
<keyword evidence="10 11" id="KW-0472">Membrane</keyword>
<dbReference type="AlphaFoldDB" id="A0A1Y3V9J3"/>
<dbReference type="GO" id="GO:0055056">
    <property type="term" value="F:D-glucose transmembrane transporter activity"/>
    <property type="evidence" value="ECO:0007669"/>
    <property type="project" value="InterPro"/>
</dbReference>
<dbReference type="NCBIfam" id="TIGR01272">
    <property type="entry name" value="gluP"/>
    <property type="match status" value="1"/>
</dbReference>
<dbReference type="InterPro" id="IPR050375">
    <property type="entry name" value="MFS_TsgA-like"/>
</dbReference>
<feature type="transmembrane region" description="Helical" evidence="11">
    <location>
        <begin position="327"/>
        <end position="347"/>
    </location>
</feature>
<comment type="subcellular location">
    <subcellularLocation>
        <location evidence="2">Cell inner membrane</location>
        <topology evidence="2">Multi-pass membrane protein</topology>
    </subcellularLocation>
</comment>
<organism evidence="12 13">
    <name type="scientific">Bacteroides uniformis</name>
    <dbReference type="NCBI Taxonomy" id="820"/>
    <lineage>
        <taxon>Bacteria</taxon>
        <taxon>Pseudomonadati</taxon>
        <taxon>Bacteroidota</taxon>
        <taxon>Bacteroidia</taxon>
        <taxon>Bacteroidales</taxon>
        <taxon>Bacteroidaceae</taxon>
        <taxon>Bacteroides</taxon>
    </lineage>
</organism>
<feature type="transmembrane region" description="Helical" evidence="11">
    <location>
        <begin position="185"/>
        <end position="207"/>
    </location>
</feature>
<gene>
    <name evidence="12" type="ORF">B5G17_11460</name>
</gene>
<feature type="transmembrane region" description="Helical" evidence="11">
    <location>
        <begin position="228"/>
        <end position="251"/>
    </location>
</feature>
<dbReference type="SUPFAM" id="SSF103473">
    <property type="entry name" value="MFS general substrate transporter"/>
    <property type="match status" value="1"/>
</dbReference>
<dbReference type="Gene3D" id="1.20.1250.20">
    <property type="entry name" value="MFS general substrate transporter like domains"/>
    <property type="match status" value="2"/>
</dbReference>
<evidence type="ECO:0000256" key="7">
    <source>
        <dbReference type="ARBA" id="ARBA00022597"/>
    </source>
</evidence>
<keyword evidence="7" id="KW-0762">Sugar transport</keyword>
<evidence type="ECO:0000256" key="3">
    <source>
        <dbReference type="ARBA" id="ARBA00009120"/>
    </source>
</evidence>
<keyword evidence="5" id="KW-1003">Cell membrane</keyword>
<dbReference type="InterPro" id="IPR036259">
    <property type="entry name" value="MFS_trans_sf"/>
</dbReference>
<comment type="caution">
    <text evidence="12">The sequence shown here is derived from an EMBL/GenBank/DDBJ whole genome shotgun (WGS) entry which is preliminary data.</text>
</comment>
<proteinExistence type="inferred from homology"/>
<dbReference type="Pfam" id="PF07690">
    <property type="entry name" value="MFS_1"/>
    <property type="match status" value="1"/>
</dbReference>
<keyword evidence="4" id="KW-0813">Transport</keyword>
<evidence type="ECO:0000256" key="2">
    <source>
        <dbReference type="ARBA" id="ARBA00004429"/>
    </source>
</evidence>
<evidence type="ECO:0000256" key="8">
    <source>
        <dbReference type="ARBA" id="ARBA00022692"/>
    </source>
</evidence>
<feature type="transmembrane region" description="Helical" evidence="11">
    <location>
        <begin position="143"/>
        <end position="165"/>
    </location>
</feature>
<feature type="transmembrane region" description="Helical" evidence="11">
    <location>
        <begin position="81"/>
        <end position="100"/>
    </location>
</feature>
<dbReference type="InterPro" id="IPR011701">
    <property type="entry name" value="MFS"/>
</dbReference>
<feature type="transmembrane region" description="Helical" evidence="11">
    <location>
        <begin position="303"/>
        <end position="321"/>
    </location>
</feature>
<dbReference type="PANTHER" id="PTHR43702:SF3">
    <property type="entry name" value="PROTEIN TSGA"/>
    <property type="match status" value="1"/>
</dbReference>
<evidence type="ECO:0008006" key="14">
    <source>
        <dbReference type="Google" id="ProtNLM"/>
    </source>
</evidence>
<comment type="similarity">
    <text evidence="3">Belongs to the major facilitator superfamily. FHS transporter (TC 2.A.1.7) family.</text>
</comment>
<reference evidence="13" key="1">
    <citation type="submission" date="2017-04" db="EMBL/GenBank/DDBJ databases">
        <title>Function of individual gut microbiota members based on whole genome sequencing of pure cultures obtained from chicken caecum.</title>
        <authorList>
            <person name="Medvecky M."/>
            <person name="Cejkova D."/>
            <person name="Polansky O."/>
            <person name="Karasova D."/>
            <person name="Kubasova T."/>
            <person name="Cizek A."/>
            <person name="Rychlik I."/>
        </authorList>
    </citation>
    <scope>NUCLEOTIDE SEQUENCE [LARGE SCALE GENOMIC DNA]</scope>
    <source>
        <strain evidence="13">An67</strain>
    </source>
</reference>
<dbReference type="EMBL" id="NFHS01000005">
    <property type="protein sequence ID" value="OUN54220.1"/>
    <property type="molecule type" value="Genomic_DNA"/>
</dbReference>
<dbReference type="PANTHER" id="PTHR43702">
    <property type="entry name" value="L-FUCOSE-PROTON SYMPORTER"/>
    <property type="match status" value="1"/>
</dbReference>
<evidence type="ECO:0000256" key="9">
    <source>
        <dbReference type="ARBA" id="ARBA00022989"/>
    </source>
</evidence>
<evidence type="ECO:0000313" key="12">
    <source>
        <dbReference type="EMBL" id="OUN54220.1"/>
    </source>
</evidence>
<feature type="transmembrane region" description="Helical" evidence="11">
    <location>
        <begin position="12"/>
        <end position="34"/>
    </location>
</feature>